<comment type="similarity">
    <text evidence="1">Belongs to the RdRP family.</text>
</comment>
<keyword evidence="1" id="KW-0808">Transferase</keyword>
<dbReference type="Pfam" id="PF05183">
    <property type="entry name" value="RdRP"/>
    <property type="match status" value="1"/>
</dbReference>
<feature type="compositionally biased region" description="Low complexity" evidence="2">
    <location>
        <begin position="743"/>
        <end position="755"/>
    </location>
</feature>
<dbReference type="EC" id="2.7.7.48" evidence="1"/>
<feature type="compositionally biased region" description="Basic and acidic residues" evidence="2">
    <location>
        <begin position="926"/>
        <end position="939"/>
    </location>
</feature>
<keyword evidence="5" id="KW-1185">Reference proteome</keyword>
<accession>A0ABQ0LKL5</accession>
<evidence type="ECO:0000313" key="4">
    <source>
        <dbReference type="EMBL" id="GAT51679.1"/>
    </source>
</evidence>
<dbReference type="PANTHER" id="PTHR23079:SF55">
    <property type="entry name" value="RNA-DIRECTED RNA POLYMERASE"/>
    <property type="match status" value="1"/>
</dbReference>
<comment type="catalytic activity">
    <reaction evidence="1">
        <text>RNA(n) + a ribonucleoside 5'-triphosphate = RNA(n+1) + diphosphate</text>
        <dbReference type="Rhea" id="RHEA:21248"/>
        <dbReference type="Rhea" id="RHEA-COMP:14527"/>
        <dbReference type="Rhea" id="RHEA-COMP:17342"/>
        <dbReference type="ChEBI" id="CHEBI:33019"/>
        <dbReference type="ChEBI" id="CHEBI:61557"/>
        <dbReference type="ChEBI" id="CHEBI:140395"/>
        <dbReference type="EC" id="2.7.7.48"/>
    </reaction>
</comment>
<feature type="compositionally biased region" description="Low complexity" evidence="2">
    <location>
        <begin position="1129"/>
        <end position="1163"/>
    </location>
</feature>
<feature type="compositionally biased region" description="Basic and acidic residues" evidence="2">
    <location>
        <begin position="785"/>
        <end position="795"/>
    </location>
</feature>
<organism evidence="4 5">
    <name type="scientific">Mycena chlorophos</name>
    <name type="common">Agaric fungus</name>
    <name type="synonym">Agaricus chlorophos</name>
    <dbReference type="NCBI Taxonomy" id="658473"/>
    <lineage>
        <taxon>Eukaryota</taxon>
        <taxon>Fungi</taxon>
        <taxon>Dikarya</taxon>
        <taxon>Basidiomycota</taxon>
        <taxon>Agaricomycotina</taxon>
        <taxon>Agaricomycetes</taxon>
        <taxon>Agaricomycetidae</taxon>
        <taxon>Agaricales</taxon>
        <taxon>Marasmiineae</taxon>
        <taxon>Mycenaceae</taxon>
        <taxon>Mycena</taxon>
    </lineage>
</organism>
<evidence type="ECO:0000256" key="1">
    <source>
        <dbReference type="RuleBase" id="RU363098"/>
    </source>
</evidence>
<feature type="compositionally biased region" description="Low complexity" evidence="2">
    <location>
        <begin position="837"/>
        <end position="847"/>
    </location>
</feature>
<evidence type="ECO:0000313" key="5">
    <source>
        <dbReference type="Proteomes" id="UP000815677"/>
    </source>
</evidence>
<dbReference type="EMBL" id="DF847307">
    <property type="protein sequence ID" value="GAT51679.1"/>
    <property type="molecule type" value="Genomic_DNA"/>
</dbReference>
<protein>
    <recommendedName>
        <fullName evidence="1">RNA-dependent RNA polymerase</fullName>
        <ecNumber evidence="1">2.7.7.48</ecNumber>
    </recommendedName>
</protein>
<feature type="compositionally biased region" description="Low complexity" evidence="2">
    <location>
        <begin position="857"/>
        <end position="870"/>
    </location>
</feature>
<dbReference type="PANTHER" id="PTHR23079">
    <property type="entry name" value="RNA-DEPENDENT RNA POLYMERASE"/>
    <property type="match status" value="1"/>
</dbReference>
<feature type="compositionally biased region" description="Low complexity" evidence="2">
    <location>
        <begin position="879"/>
        <end position="897"/>
    </location>
</feature>
<evidence type="ECO:0000259" key="3">
    <source>
        <dbReference type="Pfam" id="PF05183"/>
    </source>
</evidence>
<reference evidence="4" key="1">
    <citation type="submission" date="2014-09" db="EMBL/GenBank/DDBJ databases">
        <title>Genome sequence of the luminous mushroom Mycena chlorophos for searching fungal bioluminescence genes.</title>
        <authorList>
            <person name="Tanaka Y."/>
            <person name="Kasuga D."/>
            <person name="Oba Y."/>
            <person name="Hase S."/>
            <person name="Sato K."/>
            <person name="Oba Y."/>
            <person name="Sakakibara Y."/>
        </authorList>
    </citation>
    <scope>NUCLEOTIDE SEQUENCE</scope>
</reference>
<feature type="region of interest" description="Disordered" evidence="2">
    <location>
        <begin position="1048"/>
        <end position="1083"/>
    </location>
</feature>
<proteinExistence type="inferred from homology"/>
<dbReference type="Proteomes" id="UP000815677">
    <property type="component" value="Unassembled WGS sequence"/>
</dbReference>
<keyword evidence="1" id="KW-0696">RNA-directed RNA polymerase</keyword>
<feature type="region of interest" description="Disordered" evidence="2">
    <location>
        <begin position="1095"/>
        <end position="1177"/>
    </location>
</feature>
<keyword evidence="1" id="KW-0694">RNA-binding</keyword>
<dbReference type="InterPro" id="IPR007855">
    <property type="entry name" value="RDRP"/>
</dbReference>
<evidence type="ECO:0000256" key="2">
    <source>
        <dbReference type="SAM" id="MobiDB-lite"/>
    </source>
</evidence>
<dbReference type="InterPro" id="IPR057596">
    <property type="entry name" value="RDRP_core"/>
</dbReference>
<feature type="domain" description="RDRP core" evidence="3">
    <location>
        <begin position="42"/>
        <end position="578"/>
    </location>
</feature>
<feature type="region of interest" description="Disordered" evidence="2">
    <location>
        <begin position="692"/>
        <end position="986"/>
    </location>
</feature>
<sequence length="1191" mass="130678">MQPKPTLTKQRATFLRIIIDLRNEEPILERDVSEYGGHESRATRIVGDSKRFMTVAFHRQSKEQHIRTWLEKKEKLYNGNDAYTFLGFTENNVKNGHLLYFREGADFTVESLKQYFGSGLFEVYRSSGYGRYSARVGLSFSSTAPTLEVPPAEYHVTNDDLHADDGTLTSDGSGLIRDSFARQLVELLNIPTDTSVFQIRHGGFKGTVTRVPDADFDRACGCTGKKLLYRPSMLKYTGGPYMLEIQSISRTPRDARLNKQFIILMLTRGIRMRALEEILQAQLDNIGEMTTNRERALHYVDGELDSDEPPTTLNQELFEMLMAGHDLTEPYVALLLHRFQKAAYDSLRSKLNIIVPRSYYLLGVVDPYGVLEENEVYINLPTRGGPQIGKLGFLRNPAYDADGYVVLNGVNKQRLSHIVNAIVFPARGSTSQAARMSGGDLDGDLYFCTANPQLIPRSRPPLPVPPIPEARPRAHRAGIGAPYANHPAPGSAQQAARNTQDSMFRDAITTFMAHRNNFMLGAMSNEFMRRVVLLPELADAPECRGLLPFILAALDALKNDGPMNVLRAAFNDFKEDNPDRPSPPNHRDPLAYLESLKYNIDLRDAIAADKEAAEMNLEDVGESRADRMKRIFFERHFSPPTPANLIIEWPALMVKAALFYVTGYANGKQSFAWTGGRYLNWVKASLGGRYAAIPVGPQNRPLRPEPGPRRRAGAGRPPSPPPSSHHSSSSSRTLTNAAPGSHTPAAPSVARTAASRSRRAPSEDMRSSHSVHPSSSGGGSSDNEDPIRSWTRETARANPWIPTPSEYDPSATPSVHRSAPLEYLDSMPASPARSALTISTDATETTTSRVRRIPLPESVSSIAGSESGSIHVSSRHARQPSTPTRSSSSAATSTTSSRARRVPLPESVATSSIAEEVTATPRRRRDRDQERERERERASPVRPAAPSLRRTNSDTTDVDDSEYDVVRRESADEASEPPSPAHVHAQARAAGMAMYYDSPPRRVIREATDKTLVDGVYPDGPAPKFKPAPDSLLSPMSLGSVVLESLSASAASSPNVGQRPRKDKAREKPTPAKLVMSPTRPETPYLGYQDMQGLGLQMSPGPGSTTRPLARSHSEQQHNTYPPRPLGRAATVPVVAEPAPASPSRAPKSATVSVGTTSVTSSPSKHRHTFNMQSGSPGGPLVCRCGEIYKP</sequence>
<feature type="compositionally biased region" description="Low complexity" evidence="2">
    <location>
        <begin position="940"/>
        <end position="950"/>
    </location>
</feature>
<keyword evidence="1" id="KW-0548">Nucleotidyltransferase</keyword>
<name>A0ABQ0LKL5_MYCCL</name>
<gene>
    <name evidence="4" type="ORF">MCHLO_08800</name>
</gene>